<dbReference type="PATRIC" id="fig|43658.5.peg.4224"/>
<keyword evidence="2" id="KW-0812">Transmembrane</keyword>
<evidence type="ECO:0000313" key="3">
    <source>
        <dbReference type="EMBL" id="KJZ06144.1"/>
    </source>
</evidence>
<dbReference type="AlphaFoldDB" id="A0A0F4QFQ2"/>
<organism evidence="3 4">
    <name type="scientific">Pseudoalteromonas rubra</name>
    <dbReference type="NCBI Taxonomy" id="43658"/>
    <lineage>
        <taxon>Bacteria</taxon>
        <taxon>Pseudomonadati</taxon>
        <taxon>Pseudomonadota</taxon>
        <taxon>Gammaproteobacteria</taxon>
        <taxon>Alteromonadales</taxon>
        <taxon>Pseudoalteromonadaceae</taxon>
        <taxon>Pseudoalteromonas</taxon>
    </lineage>
</organism>
<keyword evidence="2" id="KW-1133">Transmembrane helix</keyword>
<keyword evidence="2" id="KW-0472">Membrane</keyword>
<keyword evidence="4" id="KW-1185">Reference proteome</keyword>
<dbReference type="EMBL" id="JXYA01000054">
    <property type="protein sequence ID" value="KJZ06144.1"/>
    <property type="molecule type" value="Genomic_DNA"/>
</dbReference>
<evidence type="ECO:0000313" key="4">
    <source>
        <dbReference type="Proteomes" id="UP000033452"/>
    </source>
</evidence>
<feature type="transmembrane region" description="Helical" evidence="2">
    <location>
        <begin position="6"/>
        <end position="22"/>
    </location>
</feature>
<name>A0A0F4QFQ2_9GAMM</name>
<accession>A0A0F4QFQ2</accession>
<comment type="caution">
    <text evidence="3">The sequence shown here is derived from an EMBL/GenBank/DDBJ whole genome shotgun (WGS) entry which is preliminary data.</text>
</comment>
<evidence type="ECO:0000256" key="2">
    <source>
        <dbReference type="SAM" id="Phobius"/>
    </source>
</evidence>
<sequence>MSYVVFVSITLLITILGVYVVIENNRKKAREAEKRVFNERLKEISSHFKSKISEFVSYKLIRPKHAPQFNAIVGNFFVVQAHNDENLEALERVTDHLLATVGNELNKCRENGNMELLADQLFMFVSELPSAGIAYNKAFYNEILPALISRIQTPDTPVQTDTQEAEQSEEDATAQTENNDPSVQQQKAAAL</sequence>
<feature type="region of interest" description="Disordered" evidence="1">
    <location>
        <begin position="154"/>
        <end position="191"/>
    </location>
</feature>
<dbReference type="RefSeq" id="WP_046006737.1">
    <property type="nucleotide sequence ID" value="NZ_JXYA01000054.1"/>
</dbReference>
<reference evidence="3 4" key="1">
    <citation type="journal article" date="2015" name="BMC Genomics">
        <title>Genome mining reveals unlocked bioactive potential of marine Gram-negative bacteria.</title>
        <authorList>
            <person name="Machado H."/>
            <person name="Sonnenschein E.C."/>
            <person name="Melchiorsen J."/>
            <person name="Gram L."/>
        </authorList>
    </citation>
    <scope>NUCLEOTIDE SEQUENCE [LARGE SCALE GENOMIC DNA]</scope>
    <source>
        <strain evidence="3 4">S2471</strain>
    </source>
</reference>
<dbReference type="OrthoDB" id="6314644at2"/>
<protein>
    <submittedName>
        <fullName evidence="3">Uncharacterized protein</fullName>
    </submittedName>
</protein>
<dbReference type="Proteomes" id="UP000033452">
    <property type="component" value="Unassembled WGS sequence"/>
</dbReference>
<feature type="compositionally biased region" description="Polar residues" evidence="1">
    <location>
        <begin position="173"/>
        <end position="191"/>
    </location>
</feature>
<evidence type="ECO:0000256" key="1">
    <source>
        <dbReference type="SAM" id="MobiDB-lite"/>
    </source>
</evidence>
<feature type="compositionally biased region" description="Acidic residues" evidence="1">
    <location>
        <begin position="163"/>
        <end position="172"/>
    </location>
</feature>
<proteinExistence type="predicted"/>
<gene>
    <name evidence="3" type="ORF">TW77_20000</name>
</gene>